<dbReference type="Pfam" id="PF00126">
    <property type="entry name" value="HTH_1"/>
    <property type="match status" value="1"/>
</dbReference>
<evidence type="ECO:0000256" key="3">
    <source>
        <dbReference type="ARBA" id="ARBA00023125"/>
    </source>
</evidence>
<dbReference type="Pfam" id="PF03466">
    <property type="entry name" value="LysR_substrate"/>
    <property type="match status" value="1"/>
</dbReference>
<evidence type="ECO:0000256" key="4">
    <source>
        <dbReference type="ARBA" id="ARBA00023163"/>
    </source>
</evidence>
<dbReference type="InterPro" id="IPR005119">
    <property type="entry name" value="LysR_subst-bd"/>
</dbReference>
<reference evidence="7" key="1">
    <citation type="submission" date="2017-08" db="EMBL/GenBank/DDBJ databases">
        <authorList>
            <person name="Varghese N."/>
            <person name="Submissions S."/>
        </authorList>
    </citation>
    <scope>NUCLEOTIDE SEQUENCE [LARGE SCALE GENOMIC DNA]</scope>
    <source>
        <strain evidence="7">DSM 23173</strain>
    </source>
</reference>
<evidence type="ECO:0000259" key="5">
    <source>
        <dbReference type="PROSITE" id="PS50931"/>
    </source>
</evidence>
<keyword evidence="4" id="KW-0804">Transcription</keyword>
<proteinExistence type="inferred from homology"/>
<keyword evidence="7" id="KW-1185">Reference proteome</keyword>
<keyword evidence="2" id="KW-0805">Transcription regulation</keyword>
<name>A0A285UFN3_9STAP</name>
<dbReference type="AlphaFoldDB" id="A0A285UFN3"/>
<evidence type="ECO:0000313" key="6">
    <source>
        <dbReference type="EMBL" id="SOC40690.1"/>
    </source>
</evidence>
<dbReference type="PANTHER" id="PTHR30126:SF78">
    <property type="entry name" value="HTH LYSR-TYPE DOMAIN-CONTAINING PROTEIN"/>
    <property type="match status" value="1"/>
</dbReference>
<dbReference type="OrthoDB" id="107670at2"/>
<dbReference type="GO" id="GO:0000976">
    <property type="term" value="F:transcription cis-regulatory region binding"/>
    <property type="evidence" value="ECO:0007669"/>
    <property type="project" value="TreeGrafter"/>
</dbReference>
<sequence length="289" mass="33690">MKHQDWEMLDVLLSTENITKAAEHLYLSQPTLTSRIRKLEAHYNVPLILRKQRGITFTPEGEVLAQHARKMLEEQIKIEEDLNNLKKEVAGTLRIGASNFFALNKMPKLLSLFKQQYPDVEFQVVTGWSKEMYRNILNQDVHISFISGDYSWKDKKELLYEESVCVAAPWEFQWEDLPTLPRIEYSTDDKMRYTIDDWWYSNYKHHPKVSIQVHQVEACREMVLNGLGYAILADLPVSSYPDLVTKPLKDASGNSITRSTSMYFHNDSLRLNVVDAFVNFVRTLDLKNL</sequence>
<dbReference type="CDD" id="cd05466">
    <property type="entry name" value="PBP2_LTTR_substrate"/>
    <property type="match status" value="1"/>
</dbReference>
<dbReference type="SUPFAM" id="SSF53850">
    <property type="entry name" value="Periplasmic binding protein-like II"/>
    <property type="match status" value="1"/>
</dbReference>
<dbReference type="InterPro" id="IPR036390">
    <property type="entry name" value="WH_DNA-bd_sf"/>
</dbReference>
<dbReference type="Gene3D" id="1.10.10.10">
    <property type="entry name" value="Winged helix-like DNA-binding domain superfamily/Winged helix DNA-binding domain"/>
    <property type="match status" value="1"/>
</dbReference>
<evidence type="ECO:0000256" key="2">
    <source>
        <dbReference type="ARBA" id="ARBA00023015"/>
    </source>
</evidence>
<dbReference type="SUPFAM" id="SSF46785">
    <property type="entry name" value="Winged helix' DNA-binding domain"/>
    <property type="match status" value="1"/>
</dbReference>
<dbReference type="InterPro" id="IPR000847">
    <property type="entry name" value="LysR_HTH_N"/>
</dbReference>
<keyword evidence="3 6" id="KW-0238">DNA-binding</keyword>
<dbReference type="PANTHER" id="PTHR30126">
    <property type="entry name" value="HTH-TYPE TRANSCRIPTIONAL REGULATOR"/>
    <property type="match status" value="1"/>
</dbReference>
<gene>
    <name evidence="6" type="ORF">SAMN05878391_1065</name>
</gene>
<feature type="domain" description="HTH lysR-type" evidence="5">
    <location>
        <begin position="1"/>
        <end position="58"/>
    </location>
</feature>
<dbReference type="GO" id="GO:0003700">
    <property type="term" value="F:DNA-binding transcription factor activity"/>
    <property type="evidence" value="ECO:0007669"/>
    <property type="project" value="InterPro"/>
</dbReference>
<comment type="similarity">
    <text evidence="1">Belongs to the LysR transcriptional regulatory family.</text>
</comment>
<organism evidence="6 7">
    <name type="scientific">Salinicoccus kekensis</name>
    <dbReference type="NCBI Taxonomy" id="714307"/>
    <lineage>
        <taxon>Bacteria</taxon>
        <taxon>Bacillati</taxon>
        <taxon>Bacillota</taxon>
        <taxon>Bacilli</taxon>
        <taxon>Bacillales</taxon>
        <taxon>Staphylococcaceae</taxon>
        <taxon>Salinicoccus</taxon>
    </lineage>
</organism>
<dbReference type="InterPro" id="IPR036388">
    <property type="entry name" value="WH-like_DNA-bd_sf"/>
</dbReference>
<evidence type="ECO:0000256" key="1">
    <source>
        <dbReference type="ARBA" id="ARBA00009437"/>
    </source>
</evidence>
<dbReference type="RefSeq" id="WP_097039874.1">
    <property type="nucleotide sequence ID" value="NZ_OBQF01000002.1"/>
</dbReference>
<accession>A0A285UFN3</accession>
<dbReference type="PROSITE" id="PS50931">
    <property type="entry name" value="HTH_LYSR"/>
    <property type="match status" value="1"/>
</dbReference>
<dbReference type="Gene3D" id="3.40.190.290">
    <property type="match status" value="1"/>
</dbReference>
<protein>
    <submittedName>
        <fullName evidence="6">DNA-binding transcriptional LysR family regulator</fullName>
    </submittedName>
</protein>
<evidence type="ECO:0000313" key="7">
    <source>
        <dbReference type="Proteomes" id="UP000219412"/>
    </source>
</evidence>
<dbReference type="EMBL" id="OBQF01000002">
    <property type="protein sequence ID" value="SOC40690.1"/>
    <property type="molecule type" value="Genomic_DNA"/>
</dbReference>
<dbReference type="Proteomes" id="UP000219412">
    <property type="component" value="Unassembled WGS sequence"/>
</dbReference>
<dbReference type="PRINTS" id="PR00039">
    <property type="entry name" value="HTHLYSR"/>
</dbReference>